<evidence type="ECO:0000313" key="1">
    <source>
        <dbReference type="WBParaSite" id="MCU_006837-RB"/>
    </source>
</evidence>
<protein>
    <submittedName>
        <fullName evidence="1">ADP,ATP carrier protein</fullName>
    </submittedName>
</protein>
<sequence>TPEAYKVYLQAFSHFKWSVELHLRFRPIKIKHAIFAGQYKILDDAASRKMGAGCTRGQCVRILTVIGSTLLQFSFGYTNTLGNLSTYLIRHLKLTASASVWFLGAAIVAKSVFTPIGEALSERVPYLYLLLATVVLY</sequence>
<organism evidence="1">
    <name type="scientific">Mesocestoides corti</name>
    <name type="common">Flatworm</name>
    <dbReference type="NCBI Taxonomy" id="53468"/>
    <lineage>
        <taxon>Eukaryota</taxon>
        <taxon>Metazoa</taxon>
        <taxon>Spiralia</taxon>
        <taxon>Lophotrochozoa</taxon>
        <taxon>Platyhelminthes</taxon>
        <taxon>Cestoda</taxon>
        <taxon>Eucestoda</taxon>
        <taxon>Cyclophyllidea</taxon>
        <taxon>Mesocestoididae</taxon>
        <taxon>Mesocestoides</taxon>
    </lineage>
</organism>
<dbReference type="AlphaFoldDB" id="A0A5K3FBF2"/>
<proteinExistence type="predicted"/>
<name>A0A5K3FBF2_MESCO</name>
<dbReference type="InterPro" id="IPR036259">
    <property type="entry name" value="MFS_trans_sf"/>
</dbReference>
<accession>A0A5K3FBF2</accession>
<dbReference type="WBParaSite" id="MCU_006837-RB">
    <property type="protein sequence ID" value="MCU_006837-RB"/>
    <property type="gene ID" value="MCU_006837"/>
</dbReference>
<dbReference type="SUPFAM" id="SSF103473">
    <property type="entry name" value="MFS general substrate transporter"/>
    <property type="match status" value="1"/>
</dbReference>
<reference evidence="1" key="1">
    <citation type="submission" date="2019-11" db="UniProtKB">
        <authorList>
            <consortium name="WormBaseParasite"/>
        </authorList>
    </citation>
    <scope>IDENTIFICATION</scope>
</reference>